<dbReference type="AlphaFoldDB" id="A0A345YSH2"/>
<evidence type="ECO:0000313" key="2">
    <source>
        <dbReference type="EMBL" id="RRR22589.1"/>
    </source>
</evidence>
<dbReference type="Proteomes" id="UP000282185">
    <property type="component" value="Unassembled WGS sequence"/>
</dbReference>
<dbReference type="OrthoDB" id="3782133at2"/>
<name>A0A345YSH2_9MICO</name>
<reference evidence="2 4" key="2">
    <citation type="submission" date="2018-08" db="EMBL/GenBank/DDBJ databases">
        <title>Brachybacterium saurashtrense DSM 23186.</title>
        <authorList>
            <person name="Li Y."/>
        </authorList>
    </citation>
    <scope>NUCLEOTIDE SEQUENCE [LARGE SCALE GENOMIC DNA]</scope>
    <source>
        <strain evidence="2 4">DSM 23186</strain>
    </source>
</reference>
<dbReference type="EMBL" id="CP031356">
    <property type="protein sequence ID" value="AXK46874.1"/>
    <property type="molecule type" value="Genomic_DNA"/>
</dbReference>
<keyword evidence="2" id="KW-0223">Dioxygenase</keyword>
<dbReference type="EMBL" id="QSWH01000004">
    <property type="protein sequence ID" value="RRR22589.1"/>
    <property type="molecule type" value="Genomic_DNA"/>
</dbReference>
<dbReference type="GO" id="GO:0051213">
    <property type="term" value="F:dioxygenase activity"/>
    <property type="evidence" value="ECO:0007669"/>
    <property type="project" value="UniProtKB-KW"/>
</dbReference>
<evidence type="ECO:0000313" key="4">
    <source>
        <dbReference type="Proteomes" id="UP000282185"/>
    </source>
</evidence>
<dbReference type="RefSeq" id="WP_115414621.1">
    <property type="nucleotide sequence ID" value="NZ_CP031356.1"/>
</dbReference>
<dbReference type="Pfam" id="PF14907">
    <property type="entry name" value="NTP_transf_5"/>
    <property type="match status" value="1"/>
</dbReference>
<dbReference type="KEGG" id="bsau:DWV08_15460"/>
<reference evidence="1 3" key="1">
    <citation type="submission" date="2018-07" db="EMBL/GenBank/DDBJ databases">
        <title>Brachybacterium saurashtrense DSM 23186 genome sequence.</title>
        <authorList>
            <person name="Guo L."/>
        </authorList>
    </citation>
    <scope>NUCLEOTIDE SEQUENCE [LARGE SCALE GENOMIC DNA]</scope>
    <source>
        <strain evidence="1 3">DSM 23186</strain>
    </source>
</reference>
<evidence type="ECO:0000313" key="1">
    <source>
        <dbReference type="EMBL" id="AXK46874.1"/>
    </source>
</evidence>
<dbReference type="Proteomes" id="UP000254236">
    <property type="component" value="Chromosome"/>
</dbReference>
<sequence>MNSPVQVPATTRLRLAHGCLDHLARRAEVRVLHLKGVALDPSLAEGRAPSTDCDVLVEPYRAQQFCDVLAAHGWHRVTSFAHGSVFGHAATFHHEVWGTVDVHRSFPGLEDDPAQSFERLWRGREHTPLGGRDCPVPDLTAQRLLLLVHAARDAMGRARHDVRVSWTEVDADGRAAVEALAAELGAQVPLALATGRPERAAGGRDEHLWRAVHRRAAPSEVWRARLRDARGMRERARILLQATQVNRDHLGLRLGRPPSAREVRREWWARLGRQLRR</sequence>
<dbReference type="InterPro" id="IPR039498">
    <property type="entry name" value="NTP_transf_5"/>
</dbReference>
<accession>A0A345YSH2</accession>
<gene>
    <name evidence="1" type="ORF">DWV08_15460</name>
    <name evidence="2" type="ORF">DXU92_10080</name>
</gene>
<organism evidence="2 4">
    <name type="scientific">Brachybacterium saurashtrense</name>
    <dbReference type="NCBI Taxonomy" id="556288"/>
    <lineage>
        <taxon>Bacteria</taxon>
        <taxon>Bacillati</taxon>
        <taxon>Actinomycetota</taxon>
        <taxon>Actinomycetes</taxon>
        <taxon>Micrococcales</taxon>
        <taxon>Dermabacteraceae</taxon>
        <taxon>Brachybacterium</taxon>
    </lineage>
</organism>
<protein>
    <submittedName>
        <fullName evidence="2">2-nitropropane dioxygenase</fullName>
    </submittedName>
</protein>
<keyword evidence="3" id="KW-1185">Reference proteome</keyword>
<evidence type="ECO:0000313" key="3">
    <source>
        <dbReference type="Proteomes" id="UP000254236"/>
    </source>
</evidence>
<proteinExistence type="predicted"/>
<keyword evidence="2" id="KW-0560">Oxidoreductase</keyword>